<dbReference type="Gene3D" id="3.20.20.10">
    <property type="entry name" value="Alanine racemase"/>
    <property type="match status" value="1"/>
</dbReference>
<dbReference type="CDD" id="cd06828">
    <property type="entry name" value="PLPDE_III_DapDC"/>
    <property type="match status" value="1"/>
</dbReference>
<evidence type="ECO:0000259" key="9">
    <source>
        <dbReference type="Pfam" id="PF02784"/>
    </source>
</evidence>
<feature type="active site" description="Proton donor" evidence="7">
    <location>
        <position position="360"/>
    </location>
</feature>
<dbReference type="PRINTS" id="PR01181">
    <property type="entry name" value="DAPDCRBXLASE"/>
</dbReference>
<comment type="catalytic activity">
    <reaction evidence="5 8">
        <text>meso-2,6-diaminopimelate + H(+) = L-lysine + CO2</text>
        <dbReference type="Rhea" id="RHEA:15101"/>
        <dbReference type="ChEBI" id="CHEBI:15378"/>
        <dbReference type="ChEBI" id="CHEBI:16526"/>
        <dbReference type="ChEBI" id="CHEBI:32551"/>
        <dbReference type="ChEBI" id="CHEBI:57791"/>
        <dbReference type="EC" id="4.1.1.20"/>
    </reaction>
</comment>
<evidence type="ECO:0000313" key="11">
    <source>
        <dbReference type="Proteomes" id="UP000263232"/>
    </source>
</evidence>
<feature type="binding site" evidence="5">
    <location>
        <begin position="289"/>
        <end position="292"/>
    </location>
    <ligand>
        <name>pyridoxal 5'-phosphate</name>
        <dbReference type="ChEBI" id="CHEBI:597326"/>
    </ligand>
</feature>
<comment type="pathway">
    <text evidence="5 8">Amino-acid biosynthesis; L-lysine biosynthesis via DAP pathway; L-lysine from DL-2,6-diaminopimelate: step 1/1.</text>
</comment>
<dbReference type="UniPathway" id="UPA00034">
    <property type="reaction ID" value="UER00027"/>
</dbReference>
<evidence type="ECO:0000256" key="3">
    <source>
        <dbReference type="ARBA" id="ARBA00022898"/>
    </source>
</evidence>
<dbReference type="EC" id="4.1.1.20" evidence="5 6"/>
<keyword evidence="11" id="KW-1185">Reference proteome</keyword>
<keyword evidence="2 5" id="KW-0210">Decarboxylase</keyword>
<evidence type="ECO:0000313" key="10">
    <source>
        <dbReference type="EMBL" id="AXY25657.1"/>
    </source>
</evidence>
<evidence type="ECO:0000256" key="1">
    <source>
        <dbReference type="ARBA" id="ARBA00001933"/>
    </source>
</evidence>
<dbReference type="AlphaFoldDB" id="A0A347WKQ0"/>
<dbReference type="NCBIfam" id="TIGR01048">
    <property type="entry name" value="lysA"/>
    <property type="match status" value="1"/>
</dbReference>
<dbReference type="Gene3D" id="2.40.37.10">
    <property type="entry name" value="Lyase, Ornithine Decarboxylase, Chain A, domain 1"/>
    <property type="match status" value="1"/>
</dbReference>
<feature type="binding site" evidence="5">
    <location>
        <position position="292"/>
    </location>
    <ligand>
        <name>substrate</name>
    </ligand>
</feature>
<comment type="cofactor">
    <cofactor evidence="1 5 7 8">
        <name>pyridoxal 5'-phosphate</name>
        <dbReference type="ChEBI" id="CHEBI:597326"/>
    </cofactor>
</comment>
<feature type="binding site" evidence="5">
    <location>
        <position position="333"/>
    </location>
    <ligand>
        <name>substrate</name>
    </ligand>
</feature>
<dbReference type="PRINTS" id="PR01179">
    <property type="entry name" value="ODADCRBXLASE"/>
</dbReference>
<keyword evidence="4 5" id="KW-0456">Lyase</keyword>
<evidence type="ECO:0000256" key="5">
    <source>
        <dbReference type="HAMAP-Rule" id="MF_02120"/>
    </source>
</evidence>
<keyword evidence="5 8" id="KW-0457">Lysine biosynthesis</keyword>
<comment type="similarity">
    <text evidence="5">Belongs to the Orn/Lys/Arg decarboxylase class-II family. LysA subfamily.</text>
</comment>
<dbReference type="GO" id="GO:0008836">
    <property type="term" value="F:diaminopimelate decarboxylase activity"/>
    <property type="evidence" value="ECO:0007669"/>
    <property type="project" value="UniProtKB-UniRule"/>
</dbReference>
<dbReference type="FunFam" id="3.20.20.10:FF:000003">
    <property type="entry name" value="Diaminopimelate decarboxylase"/>
    <property type="match status" value="1"/>
</dbReference>
<name>A0A347WKQ0_9LACT</name>
<protein>
    <recommendedName>
        <fullName evidence="5 6">Diaminopimelate decarboxylase</fullName>
        <shortName evidence="5">DAP decarboxylase</shortName>
        <shortName evidence="5">DAPDC</shortName>
        <ecNumber evidence="5 6">4.1.1.20</ecNumber>
    </recommendedName>
</protein>
<feature type="binding site" evidence="5">
    <location>
        <position position="389"/>
    </location>
    <ligand>
        <name>substrate</name>
    </ligand>
</feature>
<keyword evidence="5" id="KW-0028">Amino-acid biosynthesis</keyword>
<dbReference type="RefSeq" id="WP_118990560.1">
    <property type="nucleotide sequence ID" value="NZ_CP023434.1"/>
</dbReference>
<evidence type="ECO:0000256" key="8">
    <source>
        <dbReference type="RuleBase" id="RU003738"/>
    </source>
</evidence>
<comment type="function">
    <text evidence="5">Specifically catalyzes the decarboxylation of meso-diaminopimelate (meso-DAP) to L-lysine.</text>
</comment>
<dbReference type="InterPro" id="IPR009006">
    <property type="entry name" value="Ala_racemase/Decarboxylase_C"/>
</dbReference>
<feature type="binding site" evidence="5">
    <location>
        <position position="329"/>
    </location>
    <ligand>
        <name>substrate</name>
    </ligand>
</feature>
<dbReference type="EMBL" id="CP023434">
    <property type="protein sequence ID" value="AXY25657.1"/>
    <property type="molecule type" value="Genomic_DNA"/>
</dbReference>
<sequence length="430" mass="47699">MRLESYQRIEDGRLKHSGHDYQDIAKTYGTPLYIFDEASFIERAKAYKAAIQSDYFETDILFASKALLTKAIAKLIAALDIGQDVVSAGEIYLGLEAGVDPKRMYFHGNNKLNSELLYAVDEGVGTIVIDNRQEMKRLEEICVKKGVNQRVLLRVNPGVEAHTHEYIKTADNDSKFGESVFDPAIYDIVQALSDSTHLQFAGFHSHIGSQIFDEESFMKAAEEMLAFAAEAQERVGMKVKEINFGGGFGVYYTEGDEPFQVVDFLPKFVERVHEKGIELGVNLEKVTIEPGRSLVNASGSTLYQVGDLKTTVGGKNYLFINGGMNDNIRPALYQAEYEAILTNKADQAPTKTYTIAGKACESGDKIIEAIDLPEAEPTDYLLVNGTGAYNFVMASNYNSIPVPGMIHINGDEIRATVAQQSFEDMYRTHL</sequence>
<dbReference type="PANTHER" id="PTHR43727:SF2">
    <property type="entry name" value="GROUP IV DECARBOXYLASE"/>
    <property type="match status" value="1"/>
</dbReference>
<evidence type="ECO:0000256" key="2">
    <source>
        <dbReference type="ARBA" id="ARBA00022793"/>
    </source>
</evidence>
<dbReference type="InterPro" id="IPR022644">
    <property type="entry name" value="De-COase2_N"/>
</dbReference>
<dbReference type="HAMAP" id="MF_02120">
    <property type="entry name" value="LysA"/>
    <property type="match status" value="1"/>
</dbReference>
<dbReference type="SUPFAM" id="SSF50621">
    <property type="entry name" value="Alanine racemase C-terminal domain-like"/>
    <property type="match status" value="1"/>
</dbReference>
<organism evidence="10 11">
    <name type="scientific">Suicoccus acidiformans</name>
    <dbReference type="NCBI Taxonomy" id="2036206"/>
    <lineage>
        <taxon>Bacteria</taxon>
        <taxon>Bacillati</taxon>
        <taxon>Bacillota</taxon>
        <taxon>Bacilli</taxon>
        <taxon>Lactobacillales</taxon>
        <taxon>Aerococcaceae</taxon>
        <taxon>Suicoccus</taxon>
    </lineage>
</organism>
<dbReference type="GO" id="GO:0009089">
    <property type="term" value="P:lysine biosynthetic process via diaminopimelate"/>
    <property type="evidence" value="ECO:0007669"/>
    <property type="project" value="UniProtKB-UniRule"/>
</dbReference>
<reference evidence="10 11" key="1">
    <citation type="submission" date="2017-09" db="EMBL/GenBank/DDBJ databases">
        <title>Complete genome sequence of Oxytococcus suis strain ZY16052.</title>
        <authorList>
            <person name="Li F."/>
        </authorList>
    </citation>
    <scope>NUCLEOTIDE SEQUENCE [LARGE SCALE GENOMIC DNA]</scope>
    <source>
        <strain evidence="10 11">ZY16052</strain>
    </source>
</reference>
<dbReference type="GO" id="GO:0030170">
    <property type="term" value="F:pyridoxal phosphate binding"/>
    <property type="evidence" value="ECO:0007669"/>
    <property type="project" value="UniProtKB-UniRule"/>
</dbReference>
<feature type="modified residue" description="N6-(pyridoxal phosphate)lysine" evidence="5 7">
    <location>
        <position position="65"/>
    </location>
</feature>
<gene>
    <name evidence="5 10" type="primary">lysA</name>
    <name evidence="10" type="ORF">CL176_06400</name>
</gene>
<dbReference type="PANTHER" id="PTHR43727">
    <property type="entry name" value="DIAMINOPIMELATE DECARBOXYLASE"/>
    <property type="match status" value="1"/>
</dbReference>
<comment type="subunit">
    <text evidence="5">Homodimer.</text>
</comment>
<evidence type="ECO:0000256" key="6">
    <source>
        <dbReference type="NCBIfam" id="TIGR01048"/>
    </source>
</evidence>
<dbReference type="Proteomes" id="UP000263232">
    <property type="component" value="Chromosome"/>
</dbReference>
<feature type="binding site" evidence="5">
    <location>
        <position position="247"/>
    </location>
    <ligand>
        <name>pyridoxal 5'-phosphate</name>
        <dbReference type="ChEBI" id="CHEBI:597326"/>
    </ligand>
</feature>
<dbReference type="KEGG" id="abae:CL176_06400"/>
<dbReference type="Pfam" id="PF02784">
    <property type="entry name" value="Orn_Arg_deC_N"/>
    <property type="match status" value="1"/>
</dbReference>
<keyword evidence="3 5" id="KW-0663">Pyridoxal phosphate</keyword>
<dbReference type="InterPro" id="IPR029066">
    <property type="entry name" value="PLP-binding_barrel"/>
</dbReference>
<accession>A0A347WKQ0</accession>
<feature type="domain" description="Orn/DAP/Arg decarboxylase 2 N-terminal" evidence="9">
    <location>
        <begin position="39"/>
        <end position="295"/>
    </location>
</feature>
<feature type="binding site" evidence="5">
    <location>
        <position position="389"/>
    </location>
    <ligand>
        <name>pyridoxal 5'-phosphate</name>
        <dbReference type="ChEBI" id="CHEBI:597326"/>
    </ligand>
</feature>
<proteinExistence type="inferred from homology"/>
<evidence type="ECO:0000256" key="7">
    <source>
        <dbReference type="PIRSR" id="PIRSR600183-50"/>
    </source>
</evidence>
<dbReference type="OrthoDB" id="9802241at2"/>
<dbReference type="InterPro" id="IPR002986">
    <property type="entry name" value="DAP_deCOOHase_LysA"/>
</dbReference>
<evidence type="ECO:0000256" key="4">
    <source>
        <dbReference type="ARBA" id="ARBA00023239"/>
    </source>
</evidence>
<dbReference type="SUPFAM" id="SSF51419">
    <property type="entry name" value="PLP-binding barrel"/>
    <property type="match status" value="1"/>
</dbReference>
<dbReference type="InterPro" id="IPR000183">
    <property type="entry name" value="Orn/DAP/Arg_de-COase"/>
</dbReference>
<feature type="binding site" evidence="5">
    <location>
        <position position="361"/>
    </location>
    <ligand>
        <name>substrate</name>
    </ligand>
</feature>